<keyword evidence="7" id="KW-0378">Hydrolase</keyword>
<dbReference type="GO" id="GO:0039693">
    <property type="term" value="P:viral DNA genome replication"/>
    <property type="evidence" value="ECO:0007669"/>
    <property type="project" value="UniProtKB-KW"/>
</dbReference>
<evidence type="ECO:0000313" key="14">
    <source>
        <dbReference type="EMBL" id="DAF46118.1"/>
    </source>
</evidence>
<dbReference type="GO" id="GO:0004527">
    <property type="term" value="F:exonuclease activity"/>
    <property type="evidence" value="ECO:0007669"/>
    <property type="project" value="UniProtKB-KW"/>
</dbReference>
<proteinExistence type="inferred from homology"/>
<evidence type="ECO:0000256" key="8">
    <source>
        <dbReference type="ARBA" id="ARBA00022839"/>
    </source>
</evidence>
<keyword evidence="4" id="KW-0548">Nucleotidyltransferase</keyword>
<dbReference type="InterPro" id="IPR043502">
    <property type="entry name" value="DNA/RNA_pol_sf"/>
</dbReference>
<dbReference type="EC" id="2.7.7.7" evidence="2"/>
<dbReference type="Gene3D" id="1.10.287.690">
    <property type="entry name" value="Helix hairpin bin"/>
    <property type="match status" value="1"/>
</dbReference>
<evidence type="ECO:0000256" key="1">
    <source>
        <dbReference type="ARBA" id="ARBA00005755"/>
    </source>
</evidence>
<organism evidence="14">
    <name type="scientific">Podoviridae sp. ctEmK1</name>
    <dbReference type="NCBI Taxonomy" id="2827727"/>
    <lineage>
        <taxon>Viruses</taxon>
        <taxon>Duplodnaviria</taxon>
        <taxon>Heunggongvirae</taxon>
        <taxon>Uroviricota</taxon>
        <taxon>Caudoviricetes</taxon>
    </lineage>
</organism>
<dbReference type="GO" id="GO:0003677">
    <property type="term" value="F:DNA binding"/>
    <property type="evidence" value="ECO:0007669"/>
    <property type="project" value="UniProtKB-KW"/>
</dbReference>
<dbReference type="InterPro" id="IPR012337">
    <property type="entry name" value="RNaseH-like_sf"/>
</dbReference>
<dbReference type="PRINTS" id="PR00106">
    <property type="entry name" value="DNAPOLB"/>
</dbReference>
<dbReference type="PROSITE" id="PS00116">
    <property type="entry name" value="DNA_POLYMERASE_B"/>
    <property type="match status" value="1"/>
</dbReference>
<evidence type="ECO:0000259" key="13">
    <source>
        <dbReference type="Pfam" id="PF03175"/>
    </source>
</evidence>
<keyword evidence="3" id="KW-0808">Transferase</keyword>
<evidence type="ECO:0000256" key="4">
    <source>
        <dbReference type="ARBA" id="ARBA00022695"/>
    </source>
</evidence>
<dbReference type="InterPro" id="IPR006172">
    <property type="entry name" value="DNA-dir_DNA_pol_B"/>
</dbReference>
<sequence>MNSKRTTRMFMCDFETTVYDNQDHTEVWAVAVVELFTENVTILHHIEDMFTYFRALDTNIIAFFHNLKFDGAFILDYLLAQKGYPQGLNKEGNNYVWKKNKELMTNEVRYSISDKGMWYSITQKLPNNKLLEFRDSLKLLPFSVEVIGKSFATKHKKLDMEYTGYRYAGCEITDKEREYIANDVLVVKEALEIMLQEGHDKSTIGSCCLEEFKKGYDKTDYAQLFPDMYKIETGITKYPTVGDYIRKSYRGGWCYLVRGKENKIYYKGTTADVNSLYPSMMHSDSGNYYPVGKPHYWHGNFIHEDALKKTPQGEPRYFFLRIRTRFHVKHGYLPFIQIKGSPLYRGTEMLETSDVYSKKHDKYFSYYYDSDNNRHEAIVEMVVTCTDYYLMLEHYDLYDFEIIDGVWFYSMKGIYDEYINKYAEIKKKSKGAKRTLAKLFLNNLYGKQASSQDSSFKIAYVKDDDSLGFIRQEENNKKAGYIPCGSAITSYAREFTIRAAQKNYHGVNERGFIYADTDSIHCDLEPDEIVGIREHPTEFNSWSLESCWDVATFTRQKTYIEHVTHENREPIEEQFYDVKCAGMPSKCKNLFVLSMQGKADINGYTEPRTGIHKEWTEEEKQFLFKDGKPIKRDLSDFKIGLKVPDKLRPKRMRGGVLLVNTSYEMR</sequence>
<dbReference type="EMBL" id="BK032531">
    <property type="protein sequence ID" value="DAF46118.1"/>
    <property type="molecule type" value="Genomic_DNA"/>
</dbReference>
<dbReference type="InterPro" id="IPR017964">
    <property type="entry name" value="DNA-dir_DNA_pol_B_CS"/>
</dbReference>
<evidence type="ECO:0000256" key="12">
    <source>
        <dbReference type="ARBA" id="ARBA00049244"/>
    </source>
</evidence>
<evidence type="ECO:0000256" key="3">
    <source>
        <dbReference type="ARBA" id="ARBA00022679"/>
    </source>
</evidence>
<evidence type="ECO:0000256" key="7">
    <source>
        <dbReference type="ARBA" id="ARBA00022801"/>
    </source>
</evidence>
<evidence type="ECO:0000256" key="6">
    <source>
        <dbReference type="ARBA" id="ARBA00022722"/>
    </source>
</evidence>
<comment type="similarity">
    <text evidence="1">Belongs to the DNA polymerase type-B family.</text>
</comment>
<dbReference type="Pfam" id="PF03175">
    <property type="entry name" value="DNA_pol_B_2"/>
    <property type="match status" value="2"/>
</dbReference>
<dbReference type="InterPro" id="IPR023211">
    <property type="entry name" value="DNA_pol_palm_dom_sf"/>
</dbReference>
<keyword evidence="9" id="KW-0239">DNA-directed DNA polymerase</keyword>
<evidence type="ECO:0000256" key="11">
    <source>
        <dbReference type="ARBA" id="ARBA00023125"/>
    </source>
</evidence>
<accession>A0A8S5S5B3</accession>
<evidence type="ECO:0000256" key="5">
    <source>
        <dbReference type="ARBA" id="ARBA00022705"/>
    </source>
</evidence>
<dbReference type="GO" id="GO:0000166">
    <property type="term" value="F:nucleotide binding"/>
    <property type="evidence" value="ECO:0007669"/>
    <property type="project" value="InterPro"/>
</dbReference>
<dbReference type="Gene3D" id="3.30.1770.10">
    <property type="entry name" value="TPR 1 domain of DNA polymerase"/>
    <property type="match status" value="1"/>
</dbReference>
<name>A0A8S5S5B3_9CAUD</name>
<dbReference type="InterPro" id="IPR004868">
    <property type="entry name" value="DNA-dir_DNA_pol_B_mt/vir"/>
</dbReference>
<comment type="catalytic activity">
    <reaction evidence="12">
        <text>DNA(n) + a 2'-deoxyribonucleoside 5'-triphosphate = DNA(n+1) + diphosphate</text>
        <dbReference type="Rhea" id="RHEA:22508"/>
        <dbReference type="Rhea" id="RHEA-COMP:17339"/>
        <dbReference type="Rhea" id="RHEA-COMP:17340"/>
        <dbReference type="ChEBI" id="CHEBI:33019"/>
        <dbReference type="ChEBI" id="CHEBI:61560"/>
        <dbReference type="ChEBI" id="CHEBI:173112"/>
        <dbReference type="EC" id="2.7.7.7"/>
    </reaction>
</comment>
<dbReference type="Gene3D" id="4.10.80.30">
    <property type="entry name" value="DNA polymerase, domain 6"/>
    <property type="match status" value="1"/>
</dbReference>
<feature type="domain" description="DNA-directed DNA polymerase family B mitochondria/virus" evidence="13">
    <location>
        <begin position="171"/>
        <end position="522"/>
    </location>
</feature>
<keyword evidence="5" id="KW-0235">DNA replication</keyword>
<protein>
    <recommendedName>
        <fullName evidence="2">DNA-directed DNA polymerase</fullName>
        <ecNumber evidence="2">2.7.7.7</ecNumber>
    </recommendedName>
</protein>
<dbReference type="GO" id="GO:0006260">
    <property type="term" value="P:DNA replication"/>
    <property type="evidence" value="ECO:0007669"/>
    <property type="project" value="UniProtKB-KW"/>
</dbReference>
<reference evidence="14" key="1">
    <citation type="journal article" date="2021" name="Proc. Natl. Acad. Sci. U.S.A.">
        <title>A Catalog of Tens of Thousands of Viruses from Human Metagenomes Reveals Hidden Associations with Chronic Diseases.</title>
        <authorList>
            <person name="Tisza M.J."/>
            <person name="Buck C.B."/>
        </authorList>
    </citation>
    <scope>NUCLEOTIDE SEQUENCE</scope>
    <source>
        <strain evidence="14">CtEmK1</strain>
    </source>
</reference>
<dbReference type="InterPro" id="IPR036397">
    <property type="entry name" value="RNaseH_sf"/>
</dbReference>
<dbReference type="Gene3D" id="3.90.1600.10">
    <property type="entry name" value="Palm domain of DNA polymerase"/>
    <property type="match status" value="1"/>
</dbReference>
<evidence type="ECO:0000256" key="10">
    <source>
        <dbReference type="ARBA" id="ARBA00023109"/>
    </source>
</evidence>
<dbReference type="GO" id="GO:0003887">
    <property type="term" value="F:DNA-directed DNA polymerase activity"/>
    <property type="evidence" value="ECO:0007669"/>
    <property type="project" value="UniProtKB-KW"/>
</dbReference>
<evidence type="ECO:0000256" key="9">
    <source>
        <dbReference type="ARBA" id="ARBA00022932"/>
    </source>
</evidence>
<feature type="domain" description="DNA-directed DNA polymerase family B mitochondria/virus" evidence="13">
    <location>
        <begin position="59"/>
        <end position="164"/>
    </location>
</feature>
<evidence type="ECO:0000256" key="2">
    <source>
        <dbReference type="ARBA" id="ARBA00012417"/>
    </source>
</evidence>
<keyword evidence="11" id="KW-0238">DNA-binding</keyword>
<dbReference type="SUPFAM" id="SSF53098">
    <property type="entry name" value="Ribonuclease H-like"/>
    <property type="match status" value="1"/>
</dbReference>
<dbReference type="Gene3D" id="3.30.420.10">
    <property type="entry name" value="Ribonuclease H-like superfamily/Ribonuclease H"/>
    <property type="match status" value="1"/>
</dbReference>
<dbReference type="Gene3D" id="4.10.80.20">
    <property type="entry name" value="DNA polymerase, domain 5"/>
    <property type="match status" value="1"/>
</dbReference>
<keyword evidence="6" id="KW-0540">Nuclease</keyword>
<dbReference type="SUPFAM" id="SSF56672">
    <property type="entry name" value="DNA/RNA polymerases"/>
    <property type="match status" value="1"/>
</dbReference>
<keyword evidence="8" id="KW-0269">Exonuclease</keyword>
<keyword evidence="10" id="KW-1194">Viral DNA replication</keyword>